<feature type="region of interest" description="Disordered" evidence="3">
    <location>
        <begin position="141"/>
        <end position="189"/>
    </location>
</feature>
<dbReference type="InterPro" id="IPR002941">
    <property type="entry name" value="DNA_methylase_N4/N6"/>
</dbReference>
<dbReference type="InterPro" id="IPR029063">
    <property type="entry name" value="SAM-dependent_MTases_sf"/>
</dbReference>
<accession>A0A0F9GIM1</accession>
<evidence type="ECO:0000313" key="5">
    <source>
        <dbReference type="EMBL" id="KKL98653.1"/>
    </source>
</evidence>
<keyword evidence="2" id="KW-0808">Transferase</keyword>
<reference evidence="5" key="1">
    <citation type="journal article" date="2015" name="Nature">
        <title>Complex archaea that bridge the gap between prokaryotes and eukaryotes.</title>
        <authorList>
            <person name="Spang A."/>
            <person name="Saw J.H."/>
            <person name="Jorgensen S.L."/>
            <person name="Zaremba-Niedzwiedzka K."/>
            <person name="Martijn J."/>
            <person name="Lind A.E."/>
            <person name="van Eijk R."/>
            <person name="Schleper C."/>
            <person name="Guy L."/>
            <person name="Ettema T.J."/>
        </authorList>
    </citation>
    <scope>NUCLEOTIDE SEQUENCE</scope>
</reference>
<dbReference type="Pfam" id="PF01555">
    <property type="entry name" value="N6_N4_Mtase"/>
    <property type="match status" value="2"/>
</dbReference>
<dbReference type="GO" id="GO:0032259">
    <property type="term" value="P:methylation"/>
    <property type="evidence" value="ECO:0007669"/>
    <property type="project" value="UniProtKB-KW"/>
</dbReference>
<feature type="domain" description="DNA methylase N-4/N-6" evidence="4">
    <location>
        <begin position="285"/>
        <end position="320"/>
    </location>
</feature>
<dbReference type="GO" id="GO:0003677">
    <property type="term" value="F:DNA binding"/>
    <property type="evidence" value="ECO:0007669"/>
    <property type="project" value="InterPro"/>
</dbReference>
<evidence type="ECO:0000259" key="4">
    <source>
        <dbReference type="Pfam" id="PF01555"/>
    </source>
</evidence>
<organism evidence="5">
    <name type="scientific">marine sediment metagenome</name>
    <dbReference type="NCBI Taxonomy" id="412755"/>
    <lineage>
        <taxon>unclassified sequences</taxon>
        <taxon>metagenomes</taxon>
        <taxon>ecological metagenomes</taxon>
    </lineage>
</organism>
<evidence type="ECO:0000256" key="2">
    <source>
        <dbReference type="ARBA" id="ARBA00022679"/>
    </source>
</evidence>
<gene>
    <name evidence="5" type="ORF">LCGC14_1822230</name>
</gene>
<name>A0A0F9GIM1_9ZZZZ</name>
<comment type="caution">
    <text evidence="5">The sequence shown here is derived from an EMBL/GenBank/DDBJ whole genome shotgun (WGS) entry which is preliminary data.</text>
</comment>
<keyword evidence="1" id="KW-0489">Methyltransferase</keyword>
<dbReference type="AlphaFoldDB" id="A0A0F9GIM1"/>
<proteinExistence type="predicted"/>
<dbReference type="Gene3D" id="3.40.50.150">
    <property type="entry name" value="Vaccinia Virus protein VP39"/>
    <property type="match status" value="2"/>
</dbReference>
<feature type="region of interest" description="Disordered" evidence="3">
    <location>
        <begin position="241"/>
        <end position="262"/>
    </location>
</feature>
<dbReference type="SUPFAM" id="SSF53335">
    <property type="entry name" value="S-adenosyl-L-methionine-dependent methyltransferases"/>
    <property type="match status" value="1"/>
</dbReference>
<sequence length="335" mass="37416">IGLEPTPELYVEHIVQVMRDIRRVLRDDGTLWLNLGDSYATGSGGPQGEATITGGRRVLQEKRRASIASLKPKDLVGIPWMVAFALRTDGWYLRQDIIWHKPNPMPESVKDRCTKAHEYIFLLTKQPKYYCDMDAIKEPSIRPNEKQTFGGEKARSGQEQGGDPRNGHRANQNSQWGKDHTTGIARNKRSVWTVTTKPYSEAHFATFPPDLIEPCILAGCPEHVCKKCGKARTRITEGEQIKRRRKTPVTKPCNERSPSANAVAGVETKTTGWSDCGCGAGFQPGIVLDPFMGSGTTAMVAYENRRDYVGCEMNPDYIKLNRADKAKAKYGLFES</sequence>
<evidence type="ECO:0000256" key="1">
    <source>
        <dbReference type="ARBA" id="ARBA00022603"/>
    </source>
</evidence>
<dbReference type="EMBL" id="LAZR01017862">
    <property type="protein sequence ID" value="KKL98653.1"/>
    <property type="molecule type" value="Genomic_DNA"/>
</dbReference>
<protein>
    <recommendedName>
        <fullName evidence="4">DNA methylase N-4/N-6 domain-containing protein</fullName>
    </recommendedName>
</protein>
<dbReference type="GO" id="GO:0008170">
    <property type="term" value="F:N-methyltransferase activity"/>
    <property type="evidence" value="ECO:0007669"/>
    <property type="project" value="InterPro"/>
</dbReference>
<dbReference type="PRINTS" id="PR00508">
    <property type="entry name" value="S21N4MTFRASE"/>
</dbReference>
<evidence type="ECO:0000256" key="3">
    <source>
        <dbReference type="SAM" id="MobiDB-lite"/>
    </source>
</evidence>
<feature type="non-terminal residue" evidence="5">
    <location>
        <position position="1"/>
    </location>
</feature>
<dbReference type="InterPro" id="IPR001091">
    <property type="entry name" value="RM_Methyltransferase"/>
</dbReference>
<feature type="domain" description="DNA methylase N-4/N-6" evidence="4">
    <location>
        <begin position="6"/>
        <end position="222"/>
    </location>
</feature>